<proteinExistence type="predicted"/>
<dbReference type="PROSITE" id="PS50404">
    <property type="entry name" value="GST_NTER"/>
    <property type="match status" value="1"/>
</dbReference>
<dbReference type="AlphaFoldDB" id="A0AAD5EJA2"/>
<sequence>MAITSYDFLYFELHGLSRVCRIMLDLSGVEWTDTYAKNWDEQRDSTPFLRLPVLKEFHDDGTTFSMAESHAICRYLAKQYGYLGNHPHESALIDMYYESWNEVSLKYHYVKYRLMKLVPTELVDKDKEYWRDNFLLPILSKHEEALAKNGTGFYVGDKMTLADIAAAVHLPVLNYQGVITKETHPNLVALSEKLNSADPFLSRKNNFMKN</sequence>
<evidence type="ECO:0008006" key="5">
    <source>
        <dbReference type="Google" id="ProtNLM"/>
    </source>
</evidence>
<organism evidence="3 4">
    <name type="scientific">Umbelopsis ramanniana AG</name>
    <dbReference type="NCBI Taxonomy" id="1314678"/>
    <lineage>
        <taxon>Eukaryota</taxon>
        <taxon>Fungi</taxon>
        <taxon>Fungi incertae sedis</taxon>
        <taxon>Mucoromycota</taxon>
        <taxon>Mucoromycotina</taxon>
        <taxon>Umbelopsidomycetes</taxon>
        <taxon>Umbelopsidales</taxon>
        <taxon>Umbelopsidaceae</taxon>
        <taxon>Umbelopsis</taxon>
    </lineage>
</organism>
<gene>
    <name evidence="3" type="ORF">K450DRAFT_217018</name>
</gene>
<feature type="domain" description="GST C-terminal" evidence="2">
    <location>
        <begin position="86"/>
        <end position="210"/>
    </location>
</feature>
<dbReference type="Pfam" id="PF14497">
    <property type="entry name" value="GST_C_3"/>
    <property type="match status" value="1"/>
</dbReference>
<dbReference type="SUPFAM" id="SSF52833">
    <property type="entry name" value="Thioredoxin-like"/>
    <property type="match status" value="1"/>
</dbReference>
<dbReference type="GO" id="GO:0004364">
    <property type="term" value="F:glutathione transferase activity"/>
    <property type="evidence" value="ECO:0007669"/>
    <property type="project" value="TreeGrafter"/>
</dbReference>
<dbReference type="InterPro" id="IPR036282">
    <property type="entry name" value="Glutathione-S-Trfase_C_sf"/>
</dbReference>
<reference evidence="3" key="1">
    <citation type="submission" date="2021-06" db="EMBL/GenBank/DDBJ databases">
        <authorList>
            <consortium name="DOE Joint Genome Institute"/>
            <person name="Mondo S.J."/>
            <person name="Amses K.R."/>
            <person name="Simmons D.R."/>
            <person name="Longcore J.E."/>
            <person name="Seto K."/>
            <person name="Alves G.H."/>
            <person name="Bonds A.E."/>
            <person name="Quandt C.A."/>
            <person name="Davis W.J."/>
            <person name="Chang Y."/>
            <person name="Letcher P.M."/>
            <person name="Powell M.J."/>
            <person name="Kuo A."/>
            <person name="Labutti K."/>
            <person name="Pangilinan J."/>
            <person name="Andreopoulos W."/>
            <person name="Tritt A."/>
            <person name="Riley R."/>
            <person name="Hundley H."/>
            <person name="Johnson J."/>
            <person name="Lipzen A."/>
            <person name="Barry K."/>
            <person name="Berbee M.L."/>
            <person name="Buchler N.E."/>
            <person name="Grigoriev I.V."/>
            <person name="Spatafora J.W."/>
            <person name="Stajich J.E."/>
            <person name="James T.Y."/>
        </authorList>
    </citation>
    <scope>NUCLEOTIDE SEQUENCE</scope>
    <source>
        <strain evidence="3">AG</strain>
    </source>
</reference>
<dbReference type="InterPro" id="IPR004046">
    <property type="entry name" value="GST_C"/>
</dbReference>
<dbReference type="PANTHER" id="PTHR11571">
    <property type="entry name" value="GLUTATHIONE S-TRANSFERASE"/>
    <property type="match status" value="1"/>
</dbReference>
<accession>A0AAD5EJA2</accession>
<dbReference type="EMBL" id="MU620892">
    <property type="protein sequence ID" value="KAI8584589.1"/>
    <property type="molecule type" value="Genomic_DNA"/>
</dbReference>
<dbReference type="Gene3D" id="1.20.1050.10">
    <property type="match status" value="1"/>
</dbReference>
<dbReference type="GeneID" id="75910327"/>
<dbReference type="PANTHER" id="PTHR11571:SF150">
    <property type="entry name" value="GLUTATHIONE S-TRANSFERASE"/>
    <property type="match status" value="1"/>
</dbReference>
<dbReference type="SFLD" id="SFLDS00019">
    <property type="entry name" value="Glutathione_Transferase_(cytos"/>
    <property type="match status" value="1"/>
</dbReference>
<protein>
    <recommendedName>
        <fullName evidence="5">Glutathione transferase</fullName>
    </recommendedName>
</protein>
<dbReference type="SUPFAM" id="SSF47616">
    <property type="entry name" value="GST C-terminal domain-like"/>
    <property type="match status" value="1"/>
</dbReference>
<reference evidence="3" key="2">
    <citation type="journal article" date="2022" name="Proc. Natl. Acad. Sci. U.S.A.">
        <title>Diploid-dominant life cycles characterize the early evolution of Fungi.</title>
        <authorList>
            <person name="Amses K.R."/>
            <person name="Simmons D.R."/>
            <person name="Longcore J.E."/>
            <person name="Mondo S.J."/>
            <person name="Seto K."/>
            <person name="Jeronimo G.H."/>
            <person name="Bonds A.E."/>
            <person name="Quandt C.A."/>
            <person name="Davis W.J."/>
            <person name="Chang Y."/>
            <person name="Federici B.A."/>
            <person name="Kuo A."/>
            <person name="LaButti K."/>
            <person name="Pangilinan J."/>
            <person name="Andreopoulos W."/>
            <person name="Tritt A."/>
            <person name="Riley R."/>
            <person name="Hundley H."/>
            <person name="Johnson J."/>
            <person name="Lipzen A."/>
            <person name="Barry K."/>
            <person name="Lang B.F."/>
            <person name="Cuomo C.A."/>
            <person name="Buchler N.E."/>
            <person name="Grigoriev I.V."/>
            <person name="Spatafora J.W."/>
            <person name="Stajich J.E."/>
            <person name="James T.Y."/>
        </authorList>
    </citation>
    <scope>NUCLEOTIDE SEQUENCE</scope>
    <source>
        <strain evidence="3">AG</strain>
    </source>
</reference>
<evidence type="ECO:0000313" key="3">
    <source>
        <dbReference type="EMBL" id="KAI8584589.1"/>
    </source>
</evidence>
<dbReference type="Proteomes" id="UP001206595">
    <property type="component" value="Unassembled WGS sequence"/>
</dbReference>
<evidence type="ECO:0000313" key="4">
    <source>
        <dbReference type="Proteomes" id="UP001206595"/>
    </source>
</evidence>
<feature type="domain" description="GST N-terminal" evidence="1">
    <location>
        <begin position="4"/>
        <end position="84"/>
    </location>
</feature>
<dbReference type="InterPro" id="IPR036249">
    <property type="entry name" value="Thioredoxin-like_sf"/>
</dbReference>
<comment type="caution">
    <text evidence="3">The sequence shown here is derived from an EMBL/GenBank/DDBJ whole genome shotgun (WGS) entry which is preliminary data.</text>
</comment>
<keyword evidence="4" id="KW-1185">Reference proteome</keyword>
<evidence type="ECO:0000259" key="2">
    <source>
        <dbReference type="PROSITE" id="PS50405"/>
    </source>
</evidence>
<dbReference type="GO" id="GO:0006749">
    <property type="term" value="P:glutathione metabolic process"/>
    <property type="evidence" value="ECO:0007669"/>
    <property type="project" value="TreeGrafter"/>
</dbReference>
<dbReference type="Pfam" id="PF13417">
    <property type="entry name" value="GST_N_3"/>
    <property type="match status" value="1"/>
</dbReference>
<name>A0AAD5EJA2_UMBRA</name>
<evidence type="ECO:0000259" key="1">
    <source>
        <dbReference type="PROSITE" id="PS50404"/>
    </source>
</evidence>
<dbReference type="InterPro" id="IPR040079">
    <property type="entry name" value="Glutathione_S-Trfase"/>
</dbReference>
<dbReference type="CDD" id="cd03192">
    <property type="entry name" value="GST_C_Sigma_like"/>
    <property type="match status" value="1"/>
</dbReference>
<dbReference type="RefSeq" id="XP_051449593.1">
    <property type="nucleotide sequence ID" value="XM_051584977.1"/>
</dbReference>
<dbReference type="PROSITE" id="PS50405">
    <property type="entry name" value="GST_CTER"/>
    <property type="match status" value="1"/>
</dbReference>
<dbReference type="InterPro" id="IPR010987">
    <property type="entry name" value="Glutathione-S-Trfase_C-like"/>
</dbReference>
<dbReference type="Gene3D" id="3.40.30.10">
    <property type="entry name" value="Glutaredoxin"/>
    <property type="match status" value="1"/>
</dbReference>
<dbReference type="InterPro" id="IPR050213">
    <property type="entry name" value="GST_superfamily"/>
</dbReference>
<dbReference type="InterPro" id="IPR004045">
    <property type="entry name" value="Glutathione_S-Trfase_N"/>
</dbReference>